<dbReference type="EMBL" id="JAZAVK010000046">
    <property type="protein sequence ID" value="KAK7427978.1"/>
    <property type="molecule type" value="Genomic_DNA"/>
</dbReference>
<organism evidence="1 2">
    <name type="scientific">Neonectria magnoliae</name>
    <dbReference type="NCBI Taxonomy" id="2732573"/>
    <lineage>
        <taxon>Eukaryota</taxon>
        <taxon>Fungi</taxon>
        <taxon>Dikarya</taxon>
        <taxon>Ascomycota</taxon>
        <taxon>Pezizomycotina</taxon>
        <taxon>Sordariomycetes</taxon>
        <taxon>Hypocreomycetidae</taxon>
        <taxon>Hypocreales</taxon>
        <taxon>Nectriaceae</taxon>
        <taxon>Neonectria</taxon>
    </lineage>
</organism>
<accession>A0ABR1I362</accession>
<gene>
    <name evidence="1" type="ORF">QQZ08_005409</name>
</gene>
<proteinExistence type="predicted"/>
<reference evidence="1 2" key="1">
    <citation type="journal article" date="2025" name="Microbiol. Resour. Announc.">
        <title>Draft genome sequences for Neonectria magnoliae and Neonectria punicea, canker pathogens of Liriodendron tulipifera and Acer saccharum in West Virginia.</title>
        <authorList>
            <person name="Petronek H.M."/>
            <person name="Kasson M.T."/>
            <person name="Metheny A.M."/>
            <person name="Stauder C.M."/>
            <person name="Lovett B."/>
            <person name="Lynch S.C."/>
            <person name="Garnas J.R."/>
            <person name="Kasson L.R."/>
            <person name="Stajich J.E."/>
        </authorList>
    </citation>
    <scope>NUCLEOTIDE SEQUENCE [LARGE SCALE GENOMIC DNA]</scope>
    <source>
        <strain evidence="1 2">NRRL 64651</strain>
    </source>
</reference>
<evidence type="ECO:0000313" key="2">
    <source>
        <dbReference type="Proteomes" id="UP001498421"/>
    </source>
</evidence>
<name>A0ABR1I362_9HYPO</name>
<evidence type="ECO:0000313" key="1">
    <source>
        <dbReference type="EMBL" id="KAK7427978.1"/>
    </source>
</evidence>
<dbReference type="Proteomes" id="UP001498421">
    <property type="component" value="Unassembled WGS sequence"/>
</dbReference>
<keyword evidence="2" id="KW-1185">Reference proteome</keyword>
<comment type="caution">
    <text evidence="1">The sequence shown here is derived from an EMBL/GenBank/DDBJ whole genome shotgun (WGS) entry which is preliminary data.</text>
</comment>
<protein>
    <submittedName>
        <fullName evidence="1">Uncharacterized protein</fullName>
    </submittedName>
</protein>
<sequence>MADLQSFTEREPSFSLQNDANNLVAFNLTDFPYVPDPTQPQLVEDKPNLTQLECPAITKNSNTAENELPLVKYLAMAQSVRTYRVTSVLCMLAAVGALSDGYQVQMSGSIVALPRFIRTFGDLQSSGKYKNNPQYLSLWGCK</sequence>